<evidence type="ECO:0000313" key="2">
    <source>
        <dbReference type="EMBL" id="CDW45042.1"/>
    </source>
</evidence>
<name>A0A0K2V4H8_LEPSM</name>
<evidence type="ECO:0000256" key="1">
    <source>
        <dbReference type="SAM" id="SignalP"/>
    </source>
</evidence>
<dbReference type="Gene3D" id="3.30.1640.30">
    <property type="match status" value="1"/>
</dbReference>
<sequence length="197" mass="23108">MKLNLRISVNFSLLVLFITLERRVEGGSNCIPLTECSPLKYFLKHRGSRIKYDRFRINNILWKKRCGFDPYQNTPKVNCPDKEYPVRETNPVQAKSSGVINGKITRDVCMGSLRIHHNHVRDGSDIKINVLSGRKYYDLIKYLKYREVFRIEVIGNCCWKINERTRHRGKTQLLHGGFDDEPDIQPKSVQVFMCQYL</sequence>
<dbReference type="EMBL" id="HACA01027681">
    <property type="protein sequence ID" value="CDW45042.1"/>
    <property type="molecule type" value="Transcribed_RNA"/>
</dbReference>
<feature type="chain" id="PRO_5005489176" evidence="1">
    <location>
        <begin position="27"/>
        <end position="197"/>
    </location>
</feature>
<keyword evidence="1" id="KW-0732">Signal</keyword>
<dbReference type="InterPro" id="IPR038565">
    <property type="entry name" value="CLIP_sf"/>
</dbReference>
<dbReference type="OMA" id="CWKINER"/>
<organism evidence="2">
    <name type="scientific">Lepeophtheirus salmonis</name>
    <name type="common">Salmon louse</name>
    <name type="synonym">Caligus salmonis</name>
    <dbReference type="NCBI Taxonomy" id="72036"/>
    <lineage>
        <taxon>Eukaryota</taxon>
        <taxon>Metazoa</taxon>
        <taxon>Ecdysozoa</taxon>
        <taxon>Arthropoda</taxon>
        <taxon>Crustacea</taxon>
        <taxon>Multicrustacea</taxon>
        <taxon>Hexanauplia</taxon>
        <taxon>Copepoda</taxon>
        <taxon>Siphonostomatoida</taxon>
        <taxon>Caligidae</taxon>
        <taxon>Lepeophtheirus</taxon>
    </lineage>
</organism>
<accession>A0A0K2V4H8</accession>
<dbReference type="AlphaFoldDB" id="A0A0K2V4H8"/>
<protein>
    <submittedName>
        <fullName evidence="2">Uncharacterized protein</fullName>
    </submittedName>
</protein>
<reference evidence="2" key="1">
    <citation type="submission" date="2014-05" db="EMBL/GenBank/DDBJ databases">
        <authorList>
            <person name="Chronopoulou M."/>
        </authorList>
    </citation>
    <scope>NUCLEOTIDE SEQUENCE</scope>
    <source>
        <tissue evidence="2">Whole organism</tissue>
    </source>
</reference>
<feature type="signal peptide" evidence="1">
    <location>
        <begin position="1"/>
        <end position="26"/>
    </location>
</feature>
<proteinExistence type="predicted"/>